<reference evidence="2" key="1">
    <citation type="journal article" date="2014" name="Int. J. Syst. Evol. Microbiol.">
        <title>Complete genome sequence of Corynebacterium casei LMG S-19264T (=DSM 44701T), isolated from a smear-ripened cheese.</title>
        <authorList>
            <consortium name="US DOE Joint Genome Institute (JGI-PGF)"/>
            <person name="Walter F."/>
            <person name="Albersmeier A."/>
            <person name="Kalinowski J."/>
            <person name="Ruckert C."/>
        </authorList>
    </citation>
    <scope>NUCLEOTIDE SEQUENCE</scope>
    <source>
        <strain evidence="2">CGMCC 1.3617</strain>
    </source>
</reference>
<evidence type="ECO:0000313" key="2">
    <source>
        <dbReference type="EMBL" id="GGJ14123.1"/>
    </source>
</evidence>
<feature type="compositionally biased region" description="Pro residues" evidence="1">
    <location>
        <begin position="141"/>
        <end position="157"/>
    </location>
</feature>
<feature type="compositionally biased region" description="Basic residues" evidence="1">
    <location>
        <begin position="174"/>
        <end position="183"/>
    </location>
</feature>
<keyword evidence="3" id="KW-1185">Reference proteome</keyword>
<dbReference type="AlphaFoldDB" id="A0A917KHC8"/>
<dbReference type="EMBL" id="BMKW01000005">
    <property type="protein sequence ID" value="GGJ14123.1"/>
    <property type="molecule type" value="Genomic_DNA"/>
</dbReference>
<proteinExistence type="predicted"/>
<sequence length="183" mass="19145">MYRNPITGQDNPIVRTCFTNFDPGNPSEAPGNYVDIGLTITDDRQGGITLGIGPASVGLAGKWSRTVGNSLVVYFAQPGLDTVQAASDHARAACRDGQQTSTACDRARWSLFQIVNGSIPSVGNGTGVMRGRFRTTTPASAPVPPQNTPPAGRPPTPGASNGCDDGEGDNRAVGVHRRNLPRC</sequence>
<evidence type="ECO:0000256" key="1">
    <source>
        <dbReference type="SAM" id="MobiDB-lite"/>
    </source>
</evidence>
<accession>A0A917KHC8</accession>
<name>A0A917KHC8_9PROT</name>
<dbReference type="Proteomes" id="UP000661507">
    <property type="component" value="Unassembled WGS sequence"/>
</dbReference>
<gene>
    <name evidence="2" type="ORF">GCM10011320_21750</name>
</gene>
<comment type="caution">
    <text evidence="2">The sequence shown here is derived from an EMBL/GenBank/DDBJ whole genome shotgun (WGS) entry which is preliminary data.</text>
</comment>
<feature type="region of interest" description="Disordered" evidence="1">
    <location>
        <begin position="132"/>
        <end position="183"/>
    </location>
</feature>
<protein>
    <submittedName>
        <fullName evidence="2">Uncharacterized protein</fullName>
    </submittedName>
</protein>
<reference evidence="2" key="2">
    <citation type="submission" date="2020-09" db="EMBL/GenBank/DDBJ databases">
        <authorList>
            <person name="Sun Q."/>
            <person name="Zhou Y."/>
        </authorList>
    </citation>
    <scope>NUCLEOTIDE SEQUENCE</scope>
    <source>
        <strain evidence="2">CGMCC 1.3617</strain>
    </source>
</reference>
<organism evidence="2 3">
    <name type="scientific">Neoroseomonas lacus</name>
    <dbReference type="NCBI Taxonomy" id="287609"/>
    <lineage>
        <taxon>Bacteria</taxon>
        <taxon>Pseudomonadati</taxon>
        <taxon>Pseudomonadota</taxon>
        <taxon>Alphaproteobacteria</taxon>
        <taxon>Acetobacterales</taxon>
        <taxon>Acetobacteraceae</taxon>
        <taxon>Neoroseomonas</taxon>
    </lineage>
</organism>
<evidence type="ECO:0000313" key="3">
    <source>
        <dbReference type="Proteomes" id="UP000661507"/>
    </source>
</evidence>